<dbReference type="NCBIfam" id="TIGR00099">
    <property type="entry name" value="Cof-subfamily"/>
    <property type="match status" value="1"/>
</dbReference>
<dbReference type="Proteomes" id="UP001298424">
    <property type="component" value="Unassembled WGS sequence"/>
</dbReference>
<dbReference type="GO" id="GO:0016787">
    <property type="term" value="F:hydrolase activity"/>
    <property type="evidence" value="ECO:0007669"/>
    <property type="project" value="UniProtKB-KW"/>
</dbReference>
<keyword evidence="1" id="KW-0378">Hydrolase</keyword>
<evidence type="ECO:0000313" key="2">
    <source>
        <dbReference type="Proteomes" id="UP001298424"/>
    </source>
</evidence>
<dbReference type="Gene3D" id="3.30.1240.10">
    <property type="match status" value="1"/>
</dbReference>
<dbReference type="PANTHER" id="PTHR10000:SF25">
    <property type="entry name" value="PHOSPHATASE YKRA-RELATED"/>
    <property type="match status" value="1"/>
</dbReference>
<accession>A0ABS9NJZ8</accession>
<proteinExistence type="predicted"/>
<evidence type="ECO:0000313" key="1">
    <source>
        <dbReference type="EMBL" id="MCG6503119.1"/>
    </source>
</evidence>
<dbReference type="EMBL" id="JAKOOW010000003">
    <property type="protein sequence ID" value="MCG6503119.1"/>
    <property type="molecule type" value="Genomic_DNA"/>
</dbReference>
<dbReference type="PANTHER" id="PTHR10000">
    <property type="entry name" value="PHOSPHOSERINE PHOSPHATASE"/>
    <property type="match status" value="1"/>
</dbReference>
<dbReference type="Pfam" id="PF08282">
    <property type="entry name" value="Hydrolase_3"/>
    <property type="match status" value="1"/>
</dbReference>
<protein>
    <submittedName>
        <fullName evidence="1">Cof-type HAD-IIB family hydrolase</fullName>
    </submittedName>
</protein>
<comment type="caution">
    <text evidence="1">The sequence shown here is derived from an EMBL/GenBank/DDBJ whole genome shotgun (WGS) entry which is preliminary data.</text>
</comment>
<name>A0ABS9NJZ8_9NEIS</name>
<sequence length="262" mass="28230">MPPKIVFFDIDDTLYLKHERRIPASTRDALHQLNARGIITAIATGRTPAVLPEPIRRLMDDTGMEMLVAVNGQYVEYRGRPLAQFAMPPVQAEAVSGSLKAHGISHGFVSAERISVAAADEPLHRSLGDLAIPYEADSGHVGREPVYQMLAFYPESRDAEIAALLPPQLKTVRWHPQGVDIIERAGSKARGIRAALNALGLEMADAMAFGDGLNDREMLEAVGFGVAMGNALAELKAVARHVCPAAAEDGIARGLRELGLID</sequence>
<dbReference type="RefSeq" id="WP_238745150.1">
    <property type="nucleotide sequence ID" value="NZ_JAKOOW010000003.1"/>
</dbReference>
<dbReference type="InterPro" id="IPR000150">
    <property type="entry name" value="Cof"/>
</dbReference>
<reference evidence="1 2" key="1">
    <citation type="submission" date="2022-02" db="EMBL/GenBank/DDBJ databases">
        <title>Genome sequence data of Kingella unionensis sp. nov. strain CICC 24913 (CCUG 75125).</title>
        <authorList>
            <person name="Xiao M."/>
        </authorList>
    </citation>
    <scope>NUCLEOTIDE SEQUENCE [LARGE SCALE GENOMIC DNA]</scope>
    <source>
        <strain evidence="1 2">CICC 24913</strain>
    </source>
</reference>
<keyword evidence="2" id="KW-1185">Reference proteome</keyword>
<gene>
    <name evidence="1" type="ORF">MB824_01180</name>
</gene>
<dbReference type="SUPFAM" id="SSF56784">
    <property type="entry name" value="HAD-like"/>
    <property type="match status" value="1"/>
</dbReference>
<dbReference type="SFLD" id="SFLDS00003">
    <property type="entry name" value="Haloacid_Dehalogenase"/>
    <property type="match status" value="1"/>
</dbReference>
<dbReference type="InterPro" id="IPR023214">
    <property type="entry name" value="HAD_sf"/>
</dbReference>
<dbReference type="Gene3D" id="3.40.50.1000">
    <property type="entry name" value="HAD superfamily/HAD-like"/>
    <property type="match status" value="1"/>
</dbReference>
<organism evidence="1 2">
    <name type="scientific">Kingella pumchi</name>
    <dbReference type="NCBI Taxonomy" id="2779506"/>
    <lineage>
        <taxon>Bacteria</taxon>
        <taxon>Pseudomonadati</taxon>
        <taxon>Pseudomonadota</taxon>
        <taxon>Betaproteobacteria</taxon>
        <taxon>Neisseriales</taxon>
        <taxon>Neisseriaceae</taxon>
        <taxon>Kingella</taxon>
    </lineage>
</organism>
<dbReference type="PROSITE" id="PS01229">
    <property type="entry name" value="COF_2"/>
    <property type="match status" value="1"/>
</dbReference>
<dbReference type="InterPro" id="IPR036412">
    <property type="entry name" value="HAD-like_sf"/>
</dbReference>
<dbReference type="SFLD" id="SFLDG01140">
    <property type="entry name" value="C2.B:_Phosphomannomutase_and_P"/>
    <property type="match status" value="1"/>
</dbReference>